<sequence length="24" mass="2805">MLIYSTKIQLVALPFFIFSSIILF</sequence>
<reference evidence="1" key="1">
    <citation type="submission" date="2014-09" db="EMBL/GenBank/DDBJ databases">
        <authorList>
            <person name="Magalhaes I.L.F."/>
            <person name="Oliveira U."/>
            <person name="Santos F.R."/>
            <person name="Vidigal T.H.D.A."/>
            <person name="Brescovit A.D."/>
            <person name="Santos A.J."/>
        </authorList>
    </citation>
    <scope>NUCLEOTIDE SEQUENCE</scope>
    <source>
        <tissue evidence="1">Shoot tissue taken approximately 20 cm above the soil surface</tissue>
    </source>
</reference>
<name>A0A0A8YMH6_ARUDO</name>
<protein>
    <submittedName>
        <fullName evidence="1">Uncharacterized protein</fullName>
    </submittedName>
</protein>
<dbReference type="EMBL" id="GBRH01274118">
    <property type="protein sequence ID" value="JAD23777.1"/>
    <property type="molecule type" value="Transcribed_RNA"/>
</dbReference>
<dbReference type="AlphaFoldDB" id="A0A0A8YMH6"/>
<reference evidence="1" key="2">
    <citation type="journal article" date="2015" name="Data Brief">
        <title>Shoot transcriptome of the giant reed, Arundo donax.</title>
        <authorList>
            <person name="Barrero R.A."/>
            <person name="Guerrero F.D."/>
            <person name="Moolhuijzen P."/>
            <person name="Goolsby J.A."/>
            <person name="Tidwell J."/>
            <person name="Bellgard S.E."/>
            <person name="Bellgard M.I."/>
        </authorList>
    </citation>
    <scope>NUCLEOTIDE SEQUENCE</scope>
    <source>
        <tissue evidence="1">Shoot tissue taken approximately 20 cm above the soil surface</tissue>
    </source>
</reference>
<organism evidence="1">
    <name type="scientific">Arundo donax</name>
    <name type="common">Giant reed</name>
    <name type="synonym">Donax arundinaceus</name>
    <dbReference type="NCBI Taxonomy" id="35708"/>
    <lineage>
        <taxon>Eukaryota</taxon>
        <taxon>Viridiplantae</taxon>
        <taxon>Streptophyta</taxon>
        <taxon>Embryophyta</taxon>
        <taxon>Tracheophyta</taxon>
        <taxon>Spermatophyta</taxon>
        <taxon>Magnoliopsida</taxon>
        <taxon>Liliopsida</taxon>
        <taxon>Poales</taxon>
        <taxon>Poaceae</taxon>
        <taxon>PACMAD clade</taxon>
        <taxon>Arundinoideae</taxon>
        <taxon>Arundineae</taxon>
        <taxon>Arundo</taxon>
    </lineage>
</organism>
<evidence type="ECO:0000313" key="1">
    <source>
        <dbReference type="EMBL" id="JAD23777.1"/>
    </source>
</evidence>
<accession>A0A0A8YMH6</accession>
<proteinExistence type="predicted"/>